<evidence type="ECO:0000256" key="1">
    <source>
        <dbReference type="ARBA" id="ARBA00022842"/>
    </source>
</evidence>
<dbReference type="SUPFAM" id="SSF88723">
    <property type="entry name" value="PIN domain-like"/>
    <property type="match status" value="1"/>
</dbReference>
<evidence type="ECO:0000259" key="2">
    <source>
        <dbReference type="Pfam" id="PF01850"/>
    </source>
</evidence>
<dbReference type="InterPro" id="IPR044153">
    <property type="entry name" value="PIN_Pae0151-like"/>
</dbReference>
<dbReference type="RefSeq" id="WP_015712957.1">
    <property type="nucleotide sequence ID" value="NC_015577.1"/>
</dbReference>
<reference evidence="4" key="1">
    <citation type="submission" date="2009-12" db="EMBL/GenBank/DDBJ databases">
        <title>Complete sequence of Treponema azotonutricium strain ZAS-9.</title>
        <authorList>
            <person name="Tetu S.G."/>
            <person name="Matson E."/>
            <person name="Ren Q."/>
            <person name="Seshadri R."/>
            <person name="Elbourne L."/>
            <person name="Hassan K.A."/>
            <person name="Durkin A."/>
            <person name="Radune D."/>
            <person name="Mohamoud Y."/>
            <person name="Shay R."/>
            <person name="Jin S."/>
            <person name="Zhang X."/>
            <person name="Lucey K."/>
            <person name="Ballor N.R."/>
            <person name="Ottesen E."/>
            <person name="Rosenthal R."/>
            <person name="Allen A."/>
            <person name="Leadbetter J.R."/>
            <person name="Paulsen I.T."/>
        </authorList>
    </citation>
    <scope>NUCLEOTIDE SEQUENCE [LARGE SCALE GENOMIC DNA]</scope>
    <source>
        <strain evidence="4">ATCC BAA-888 / DSM 13862 / ZAS-9</strain>
    </source>
</reference>
<dbReference type="AlphaFoldDB" id="F5YEZ8"/>
<keyword evidence="4" id="KW-1185">Reference proteome</keyword>
<dbReference type="eggNOG" id="COG4113">
    <property type="taxonomic scope" value="Bacteria"/>
</dbReference>
<evidence type="ECO:0000313" key="4">
    <source>
        <dbReference type="Proteomes" id="UP000009222"/>
    </source>
</evidence>
<dbReference type="Pfam" id="PF01850">
    <property type="entry name" value="PIN"/>
    <property type="match status" value="1"/>
</dbReference>
<name>F5YEZ8_LEAAZ</name>
<evidence type="ECO:0000313" key="3">
    <source>
        <dbReference type="EMBL" id="AEF81002.1"/>
    </source>
</evidence>
<feature type="domain" description="PIN" evidence="2">
    <location>
        <begin position="2"/>
        <end position="113"/>
    </location>
</feature>
<proteinExistence type="predicted"/>
<dbReference type="STRING" id="545695.TREAZ_2571"/>
<accession>F5YEZ8</accession>
<reference evidence="3 4" key="2">
    <citation type="journal article" date="2011" name="ISME J.">
        <title>RNA-seq reveals cooperative metabolic interactions between two termite-gut spirochete species in co-culture.</title>
        <authorList>
            <person name="Rosenthal A.Z."/>
            <person name="Matson E.G."/>
            <person name="Eldar A."/>
            <person name="Leadbetter J.R."/>
        </authorList>
    </citation>
    <scope>NUCLEOTIDE SEQUENCE [LARGE SCALE GENOMIC DNA]</scope>
    <source>
        <strain evidence="4">ATCC BAA-888 / DSM 13862 / ZAS-9</strain>
    </source>
</reference>
<organism evidence="3 4">
    <name type="scientific">Leadbettera azotonutricia (strain ATCC BAA-888 / DSM 13862 / ZAS-9)</name>
    <name type="common">Treponema azotonutricium</name>
    <dbReference type="NCBI Taxonomy" id="545695"/>
    <lineage>
        <taxon>Bacteria</taxon>
        <taxon>Pseudomonadati</taxon>
        <taxon>Spirochaetota</taxon>
        <taxon>Spirochaetia</taxon>
        <taxon>Spirochaetales</taxon>
        <taxon>Breznakiellaceae</taxon>
        <taxon>Leadbettera</taxon>
    </lineage>
</organism>
<dbReference type="CDD" id="cd09873">
    <property type="entry name" value="PIN_Pae0151-like"/>
    <property type="match status" value="1"/>
</dbReference>
<dbReference type="InterPro" id="IPR029060">
    <property type="entry name" value="PIN-like_dom_sf"/>
</dbReference>
<keyword evidence="1" id="KW-0460">Magnesium</keyword>
<dbReference type="KEGG" id="taz:TREAZ_2571"/>
<sequence>MDSNAAIAIVLQQGKGIDFSEAIEKSEKVVSSEFFRIEVANVIRKYYKGNFIKREQCSELLEIAEGLVDEFIPIRENNIEARNEAIRLDYSAYDMLYLSLARRTGATLLTLDHPLLMLAKKEGISIIE</sequence>
<dbReference type="Proteomes" id="UP000009222">
    <property type="component" value="Chromosome"/>
</dbReference>
<dbReference type="HOGENOM" id="CLU_121774_3_0_12"/>
<dbReference type="InParanoid" id="F5YEZ8"/>
<protein>
    <submittedName>
        <fullName evidence="3">Putative PIN domain protein</fullName>
    </submittedName>
</protein>
<dbReference type="EMBL" id="CP001841">
    <property type="protein sequence ID" value="AEF81002.1"/>
    <property type="molecule type" value="Genomic_DNA"/>
</dbReference>
<gene>
    <name evidence="3" type="ordered locus">TREAZ_2571</name>
</gene>
<dbReference type="InterPro" id="IPR002716">
    <property type="entry name" value="PIN_dom"/>
</dbReference>
<dbReference type="PANTHER" id="PTHR35901:SF1">
    <property type="entry name" value="EXONUCLEASE VAPC9"/>
    <property type="match status" value="1"/>
</dbReference>
<dbReference type="Gene3D" id="3.40.50.1010">
    <property type="entry name" value="5'-nuclease"/>
    <property type="match status" value="1"/>
</dbReference>
<dbReference type="PANTHER" id="PTHR35901">
    <property type="entry name" value="RIBONUCLEASE VAPC3"/>
    <property type="match status" value="1"/>
</dbReference>
<dbReference type="InterPro" id="IPR051619">
    <property type="entry name" value="TypeII_TA_RNase_PINc/VapC"/>
</dbReference>